<comment type="caution">
    <text evidence="9">The sequence shown here is derived from an EMBL/GenBank/DDBJ whole genome shotgun (WGS) entry which is preliminary data.</text>
</comment>
<proteinExistence type="predicted"/>
<dbReference type="InterPro" id="IPR010920">
    <property type="entry name" value="LSM_dom_sf"/>
</dbReference>
<evidence type="ECO:0000259" key="8">
    <source>
        <dbReference type="Pfam" id="PF00924"/>
    </source>
</evidence>
<evidence type="ECO:0000256" key="3">
    <source>
        <dbReference type="ARBA" id="ARBA00022692"/>
    </source>
</evidence>
<comment type="subcellular location">
    <subcellularLocation>
        <location evidence="1">Cell membrane</location>
        <topology evidence="1">Multi-pass membrane protein</topology>
    </subcellularLocation>
</comment>
<gene>
    <name evidence="9" type="ORF">JOC47_000689</name>
</gene>
<dbReference type="InterPro" id="IPR023408">
    <property type="entry name" value="MscS_beta-dom_sf"/>
</dbReference>
<evidence type="ECO:0000256" key="5">
    <source>
        <dbReference type="ARBA" id="ARBA00023136"/>
    </source>
</evidence>
<dbReference type="Gene3D" id="2.30.30.60">
    <property type="match status" value="1"/>
</dbReference>
<dbReference type="InterPro" id="IPR045275">
    <property type="entry name" value="MscS_archaea/bacteria_type"/>
</dbReference>
<feature type="transmembrane region" description="Helical" evidence="7">
    <location>
        <begin position="85"/>
        <end position="109"/>
    </location>
</feature>
<dbReference type="PANTHER" id="PTHR30221">
    <property type="entry name" value="SMALL-CONDUCTANCE MECHANOSENSITIVE CHANNEL"/>
    <property type="match status" value="1"/>
</dbReference>
<dbReference type="SUPFAM" id="SSF50182">
    <property type="entry name" value="Sm-like ribonucleoproteins"/>
    <property type="match status" value="1"/>
</dbReference>
<dbReference type="Pfam" id="PF00924">
    <property type="entry name" value="MS_channel_2nd"/>
    <property type="match status" value="1"/>
</dbReference>
<keyword evidence="3 7" id="KW-0812">Transmembrane</keyword>
<feature type="transmembrane region" description="Helical" evidence="7">
    <location>
        <begin position="18"/>
        <end position="35"/>
    </location>
</feature>
<dbReference type="AlphaFoldDB" id="A0A938XV79"/>
<dbReference type="GO" id="GO:0008381">
    <property type="term" value="F:mechanosensitive monoatomic ion channel activity"/>
    <property type="evidence" value="ECO:0007669"/>
    <property type="project" value="InterPro"/>
</dbReference>
<keyword evidence="4 7" id="KW-1133">Transmembrane helix</keyword>
<evidence type="ECO:0000313" key="10">
    <source>
        <dbReference type="Proteomes" id="UP000774000"/>
    </source>
</evidence>
<accession>A0A938XV79</accession>
<keyword evidence="10" id="KW-1185">Reference proteome</keyword>
<keyword evidence="6" id="KW-0175">Coiled coil</keyword>
<feature type="coiled-coil region" evidence="6">
    <location>
        <begin position="192"/>
        <end position="223"/>
    </location>
</feature>
<dbReference type="RefSeq" id="WP_204700574.1">
    <property type="nucleotide sequence ID" value="NZ_JAFBDQ010000003.1"/>
</dbReference>
<name>A0A938XV79_9FIRM</name>
<evidence type="ECO:0000256" key="1">
    <source>
        <dbReference type="ARBA" id="ARBA00004651"/>
    </source>
</evidence>
<evidence type="ECO:0000313" key="9">
    <source>
        <dbReference type="EMBL" id="MBM7555855.1"/>
    </source>
</evidence>
<dbReference type="GO" id="GO:0005886">
    <property type="term" value="C:plasma membrane"/>
    <property type="evidence" value="ECO:0007669"/>
    <property type="project" value="UniProtKB-SubCell"/>
</dbReference>
<dbReference type="EMBL" id="JAFBDQ010000003">
    <property type="protein sequence ID" value="MBM7555855.1"/>
    <property type="molecule type" value="Genomic_DNA"/>
</dbReference>
<dbReference type="PANTHER" id="PTHR30221:SF8">
    <property type="entry name" value="SMALL-CONDUCTANCE MECHANOSENSITIVE CHANNEL"/>
    <property type="match status" value="1"/>
</dbReference>
<dbReference type="Proteomes" id="UP000774000">
    <property type="component" value="Unassembled WGS sequence"/>
</dbReference>
<dbReference type="InterPro" id="IPR011066">
    <property type="entry name" value="MscS_channel_C_sf"/>
</dbReference>
<feature type="domain" description="Mechanosensitive ion channel MscS" evidence="8">
    <location>
        <begin position="97"/>
        <end position="171"/>
    </location>
</feature>
<evidence type="ECO:0000256" key="4">
    <source>
        <dbReference type="ARBA" id="ARBA00022989"/>
    </source>
</evidence>
<reference evidence="9" key="1">
    <citation type="submission" date="2021-01" db="EMBL/GenBank/DDBJ databases">
        <title>Genomic Encyclopedia of Type Strains, Phase IV (KMG-IV): sequencing the most valuable type-strain genomes for metagenomic binning, comparative biology and taxonomic classification.</title>
        <authorList>
            <person name="Goeker M."/>
        </authorList>
    </citation>
    <scope>NUCLEOTIDE SEQUENCE</scope>
    <source>
        <strain evidence="9">DSM 23230</strain>
    </source>
</reference>
<keyword evidence="2" id="KW-1003">Cell membrane</keyword>
<organism evidence="9 10">
    <name type="scientific">Halanaerobacter jeridensis</name>
    <dbReference type="NCBI Taxonomy" id="706427"/>
    <lineage>
        <taxon>Bacteria</taxon>
        <taxon>Bacillati</taxon>
        <taxon>Bacillota</taxon>
        <taxon>Clostridia</taxon>
        <taxon>Halanaerobiales</taxon>
        <taxon>Halobacteroidaceae</taxon>
        <taxon>Halanaerobacter</taxon>
    </lineage>
</organism>
<evidence type="ECO:0000256" key="7">
    <source>
        <dbReference type="SAM" id="Phobius"/>
    </source>
</evidence>
<protein>
    <submittedName>
        <fullName evidence="9">Small-conductance mechanosensitive channel</fullName>
    </submittedName>
</protein>
<evidence type="ECO:0000256" key="6">
    <source>
        <dbReference type="SAM" id="Coils"/>
    </source>
</evidence>
<keyword evidence="5 7" id="KW-0472">Membrane</keyword>
<sequence length="296" mass="34367">MNFNLQSLDLNNPLLQKWSLSIIAVILSYGLFFWLRKIINNKVENYKKRHQARRTLQYIIILLAIVIIAFVWIEKFTSVSTFFGFLSAGLALALHQVLLNIAGWVLIILRKPFDLGDRIELGDVRGDVIDIQVFYTTLVEIGNWVEADQSTGRVVNIPNSTIFSRSLFNYTSGFEYLWNEIKILITFDSDWERAKKIVLEVAEENLEDIEKQARSELKTMSKKYMIKYNKLTPITYVDIAESGVQITLRYLTSARGRRQSEHKINEQVLLAFQQEKDIDLAYPTRRVYRSNLSDGD</sequence>
<feature type="transmembrane region" description="Helical" evidence="7">
    <location>
        <begin position="56"/>
        <end position="73"/>
    </location>
</feature>
<dbReference type="SUPFAM" id="SSF82689">
    <property type="entry name" value="Mechanosensitive channel protein MscS (YggB), C-terminal domain"/>
    <property type="match status" value="1"/>
</dbReference>
<dbReference type="Gene3D" id="3.30.70.100">
    <property type="match status" value="1"/>
</dbReference>
<evidence type="ECO:0000256" key="2">
    <source>
        <dbReference type="ARBA" id="ARBA00022475"/>
    </source>
</evidence>
<dbReference type="InterPro" id="IPR006685">
    <property type="entry name" value="MscS_channel_2nd"/>
</dbReference>